<dbReference type="InterPro" id="IPR001633">
    <property type="entry name" value="EAL_dom"/>
</dbReference>
<dbReference type="GO" id="GO:0071111">
    <property type="term" value="F:cyclic-guanylate-specific phosphodiesterase activity"/>
    <property type="evidence" value="ECO:0007669"/>
    <property type="project" value="InterPro"/>
</dbReference>
<dbReference type="InterPro" id="IPR029787">
    <property type="entry name" value="Nucleotide_cyclase"/>
</dbReference>
<feature type="domain" description="GGDEF" evidence="2">
    <location>
        <begin position="81"/>
        <end position="219"/>
    </location>
</feature>
<dbReference type="PANTHER" id="PTHR33121:SF71">
    <property type="entry name" value="OXYGEN SENSOR PROTEIN DOSP"/>
    <property type="match status" value="1"/>
</dbReference>
<dbReference type="SMART" id="SM00052">
    <property type="entry name" value="EAL"/>
    <property type="match status" value="1"/>
</dbReference>
<gene>
    <name evidence="3" type="ORF">FYJ45_00495</name>
</gene>
<keyword evidence="4" id="KW-1185">Reference proteome</keyword>
<dbReference type="InterPro" id="IPR035919">
    <property type="entry name" value="EAL_sf"/>
</dbReference>
<dbReference type="Pfam" id="PF00563">
    <property type="entry name" value="EAL"/>
    <property type="match status" value="1"/>
</dbReference>
<reference evidence="3 4" key="1">
    <citation type="submission" date="2019-08" db="EMBL/GenBank/DDBJ databases">
        <title>In-depth cultivation of the pig gut microbiome towards novel bacterial diversity and tailored functional studies.</title>
        <authorList>
            <person name="Wylensek D."/>
            <person name="Hitch T.C.A."/>
            <person name="Clavel T."/>
        </authorList>
    </citation>
    <scope>NUCLEOTIDE SEQUENCE [LARGE SCALE GENOMIC DNA]</scope>
    <source>
        <strain evidence="3 4">WCA-389-WT-23B</strain>
    </source>
</reference>
<dbReference type="SUPFAM" id="SSF141868">
    <property type="entry name" value="EAL domain-like"/>
    <property type="match status" value="1"/>
</dbReference>
<evidence type="ECO:0000313" key="4">
    <source>
        <dbReference type="Proteomes" id="UP000436047"/>
    </source>
</evidence>
<organism evidence="3 4">
    <name type="scientific">Eisenbergiella porci</name>
    <dbReference type="NCBI Taxonomy" id="2652274"/>
    <lineage>
        <taxon>Bacteria</taxon>
        <taxon>Bacillati</taxon>
        <taxon>Bacillota</taxon>
        <taxon>Clostridia</taxon>
        <taxon>Lachnospirales</taxon>
        <taxon>Lachnospiraceae</taxon>
        <taxon>Eisenbergiella</taxon>
    </lineage>
</organism>
<dbReference type="NCBIfam" id="TIGR00254">
    <property type="entry name" value="GGDEF"/>
    <property type="match status" value="1"/>
</dbReference>
<evidence type="ECO:0000313" key="3">
    <source>
        <dbReference type="EMBL" id="MSS86884.1"/>
    </source>
</evidence>
<dbReference type="EMBL" id="VUMI01000001">
    <property type="protein sequence ID" value="MSS86884.1"/>
    <property type="molecule type" value="Genomic_DNA"/>
</dbReference>
<dbReference type="CDD" id="cd01949">
    <property type="entry name" value="GGDEF"/>
    <property type="match status" value="1"/>
</dbReference>
<accession>A0A6N7WAZ2</accession>
<dbReference type="GeneID" id="86051565"/>
<dbReference type="PROSITE" id="PS50883">
    <property type="entry name" value="EAL"/>
    <property type="match status" value="1"/>
</dbReference>
<dbReference type="PANTHER" id="PTHR33121">
    <property type="entry name" value="CYCLIC DI-GMP PHOSPHODIESTERASE PDEF"/>
    <property type="match status" value="1"/>
</dbReference>
<sequence length="353" mass="40817">MSICINGVWRRRSFYGNGKTYDFDEAFFTSVFNQLTTNIFIKDAETDVIVYMNDAMKREFGQIHPEGKRCWMIEDARRENITLTVALIDVNGLKKINDQCGHGEGEGDNLLTSMACVTKGCLGEQDIIFRLSGDEFVLVFYNQNQQAAEKLMREISRRLHDEREKYSIFYEATFSYGLMEVYPGDRYTLSDIIRRADQQMYIQKRSYHIMRAKEGLLKDGQRRMGTLELTETYLIKEDAGTRDILEKMKKMGINLAMDNFGIGYSSLFSLKNIPVDIVKIDRGFVKGITSELFNATFVRAIMELCHDMGKKVCLEGVETKEEYDVVKNSGLELIQGFYFGYPINAEMFEKQWL</sequence>
<name>A0A6N7WAZ2_9FIRM</name>
<dbReference type="SUPFAM" id="SSF55073">
    <property type="entry name" value="Nucleotide cyclase"/>
    <property type="match status" value="1"/>
</dbReference>
<dbReference type="InterPro" id="IPR000160">
    <property type="entry name" value="GGDEF_dom"/>
</dbReference>
<evidence type="ECO:0000259" key="1">
    <source>
        <dbReference type="PROSITE" id="PS50883"/>
    </source>
</evidence>
<dbReference type="Gene3D" id="3.30.70.270">
    <property type="match status" value="1"/>
</dbReference>
<feature type="domain" description="EAL" evidence="1">
    <location>
        <begin position="89"/>
        <end position="353"/>
    </location>
</feature>
<dbReference type="Gene3D" id="3.20.20.450">
    <property type="entry name" value="EAL domain"/>
    <property type="match status" value="1"/>
</dbReference>
<dbReference type="SMART" id="SM00267">
    <property type="entry name" value="GGDEF"/>
    <property type="match status" value="1"/>
</dbReference>
<dbReference type="PROSITE" id="PS50887">
    <property type="entry name" value="GGDEF"/>
    <property type="match status" value="1"/>
</dbReference>
<evidence type="ECO:0000259" key="2">
    <source>
        <dbReference type="PROSITE" id="PS50887"/>
    </source>
</evidence>
<dbReference type="AlphaFoldDB" id="A0A6N7WAZ2"/>
<dbReference type="InterPro" id="IPR050706">
    <property type="entry name" value="Cyclic-di-GMP_PDE-like"/>
</dbReference>
<dbReference type="Pfam" id="PF00990">
    <property type="entry name" value="GGDEF"/>
    <property type="match status" value="1"/>
</dbReference>
<dbReference type="CDD" id="cd01948">
    <property type="entry name" value="EAL"/>
    <property type="match status" value="1"/>
</dbReference>
<dbReference type="Proteomes" id="UP000436047">
    <property type="component" value="Unassembled WGS sequence"/>
</dbReference>
<dbReference type="RefSeq" id="WP_154462971.1">
    <property type="nucleotide sequence ID" value="NZ_JAXDZL010000034.1"/>
</dbReference>
<comment type="caution">
    <text evidence="3">The sequence shown here is derived from an EMBL/GenBank/DDBJ whole genome shotgun (WGS) entry which is preliminary data.</text>
</comment>
<dbReference type="InterPro" id="IPR043128">
    <property type="entry name" value="Rev_trsase/Diguanyl_cyclase"/>
</dbReference>
<proteinExistence type="predicted"/>
<protein>
    <submittedName>
        <fullName evidence="3">EAL domain-containing protein</fullName>
    </submittedName>
</protein>